<dbReference type="PANTHER" id="PTHR11042">
    <property type="entry name" value="EUKARYOTIC TRANSLATION INITIATION FACTOR 2-ALPHA KINASE EIF2-ALPHA KINASE -RELATED"/>
    <property type="match status" value="1"/>
</dbReference>
<evidence type="ECO:0000313" key="9">
    <source>
        <dbReference type="EMBL" id="NDV31277.1"/>
    </source>
</evidence>
<evidence type="ECO:0000256" key="4">
    <source>
        <dbReference type="ARBA" id="ARBA00022840"/>
    </source>
</evidence>
<dbReference type="GO" id="GO:0005524">
    <property type="term" value="F:ATP binding"/>
    <property type="evidence" value="ECO:0007669"/>
    <property type="project" value="UniProtKB-KW"/>
</dbReference>
<reference evidence="9" key="1">
    <citation type="journal article" date="2020" name="J. Eukaryot. Microbiol.">
        <title>De novo Sequencing, Assembly and Annotation of the Transcriptome for the Free-Living Testate Amoeba Arcella intermedia.</title>
        <authorList>
            <person name="Ribeiro G.M."/>
            <person name="Porfirio-Sousa A.L."/>
            <person name="Maurer-Alcala X.X."/>
            <person name="Katz L.A."/>
            <person name="Lahr D.J.G."/>
        </authorList>
    </citation>
    <scope>NUCLEOTIDE SEQUENCE</scope>
</reference>
<evidence type="ECO:0000256" key="3">
    <source>
        <dbReference type="ARBA" id="ARBA00022777"/>
    </source>
</evidence>
<keyword evidence="2" id="KW-0547">Nucleotide-binding</keyword>
<feature type="coiled-coil region" evidence="6">
    <location>
        <begin position="242"/>
        <end position="269"/>
    </location>
</feature>
<dbReference type="AlphaFoldDB" id="A0A6B2L303"/>
<dbReference type="Gene3D" id="3.30.200.20">
    <property type="entry name" value="Phosphorylase Kinase, domain 1"/>
    <property type="match status" value="1"/>
</dbReference>
<feature type="compositionally biased region" description="Low complexity" evidence="7">
    <location>
        <begin position="285"/>
        <end position="297"/>
    </location>
</feature>
<dbReference type="InterPro" id="IPR050339">
    <property type="entry name" value="CC_SR_Kinase"/>
</dbReference>
<keyword evidence="6" id="KW-0175">Coiled coil</keyword>
<dbReference type="GO" id="GO:0004713">
    <property type="term" value="F:protein tyrosine kinase activity"/>
    <property type="evidence" value="ECO:0007669"/>
    <property type="project" value="TreeGrafter"/>
</dbReference>
<dbReference type="PROSITE" id="PS00108">
    <property type="entry name" value="PROTEIN_KINASE_ST"/>
    <property type="match status" value="1"/>
</dbReference>
<sequence length="426" mass="48373">MCINRTDGWSYAIKKLSYFSEKMREKFLQETYALAALETHPNIVRYYSSWEDPITNSIYIQCEWCKGGSLKKQKCELGVKFNQKELCKIIRQSCMALKYMHEMGFSHGDVKPENILVSTKEICERTVYKLGDLGSINESGDGRYLAPELLNCADDKTPPPATLGKADIFSLGMTIFELALENGENLDKRSQITQEDINLPDHYDVEFVELLQWMLQREPDSRPTANHLLFHPLLMDEINLQLQQEQQINLNLKHHIEELEEQIRSLSVRPHKKKYFVPNPLYTDSSPPYSTSSSPSSQATPDHIISSPVSSPSKNGFNHNIIPESPQFVFTSPGAYSPEAFDSSCTPSQTPIQNPLLTESKNYLRINPPSILLDSPVTPSSNYIRRSNQMNIETPNHRIDPRMELTPQTPSFSPAQMFTPPGPSNS</sequence>
<dbReference type="Pfam" id="PF00069">
    <property type="entry name" value="Pkinase"/>
    <property type="match status" value="1"/>
</dbReference>
<evidence type="ECO:0000256" key="2">
    <source>
        <dbReference type="ARBA" id="ARBA00022741"/>
    </source>
</evidence>
<evidence type="ECO:0000256" key="1">
    <source>
        <dbReference type="ARBA" id="ARBA00022679"/>
    </source>
</evidence>
<dbReference type="SUPFAM" id="SSF56112">
    <property type="entry name" value="Protein kinase-like (PK-like)"/>
    <property type="match status" value="1"/>
</dbReference>
<evidence type="ECO:0000256" key="7">
    <source>
        <dbReference type="SAM" id="MobiDB-lite"/>
    </source>
</evidence>
<comment type="similarity">
    <text evidence="5">Belongs to the protein kinase superfamily. Ser/Thr protein kinase family. GCN2 subfamily.</text>
</comment>
<feature type="compositionally biased region" description="Polar residues" evidence="7">
    <location>
        <begin position="307"/>
        <end position="318"/>
    </location>
</feature>
<name>A0A6B2L303_9EUKA</name>
<proteinExistence type="inferred from homology"/>
<organism evidence="9">
    <name type="scientific">Arcella intermedia</name>
    <dbReference type="NCBI Taxonomy" id="1963864"/>
    <lineage>
        <taxon>Eukaryota</taxon>
        <taxon>Amoebozoa</taxon>
        <taxon>Tubulinea</taxon>
        <taxon>Elardia</taxon>
        <taxon>Arcellinida</taxon>
        <taxon>Sphaerothecina</taxon>
        <taxon>Arcellidae</taxon>
        <taxon>Arcella</taxon>
    </lineage>
</organism>
<evidence type="ECO:0000259" key="8">
    <source>
        <dbReference type="PROSITE" id="PS50011"/>
    </source>
</evidence>
<evidence type="ECO:0000256" key="5">
    <source>
        <dbReference type="ARBA" id="ARBA00037982"/>
    </source>
</evidence>
<feature type="region of interest" description="Disordered" evidence="7">
    <location>
        <begin position="279"/>
        <end position="318"/>
    </location>
</feature>
<keyword evidence="1" id="KW-0808">Transferase</keyword>
<dbReference type="GO" id="GO:0005634">
    <property type="term" value="C:nucleus"/>
    <property type="evidence" value="ECO:0007669"/>
    <property type="project" value="TreeGrafter"/>
</dbReference>
<dbReference type="InterPro" id="IPR008271">
    <property type="entry name" value="Ser/Thr_kinase_AS"/>
</dbReference>
<keyword evidence="3" id="KW-0418">Kinase</keyword>
<evidence type="ECO:0000256" key="6">
    <source>
        <dbReference type="SAM" id="Coils"/>
    </source>
</evidence>
<feature type="domain" description="Protein kinase" evidence="8">
    <location>
        <begin position="1"/>
        <end position="234"/>
    </location>
</feature>
<keyword evidence="4" id="KW-0067">ATP-binding</keyword>
<dbReference type="InterPro" id="IPR000719">
    <property type="entry name" value="Prot_kinase_dom"/>
</dbReference>
<dbReference type="EMBL" id="GIBP01002308">
    <property type="protein sequence ID" value="NDV31277.1"/>
    <property type="molecule type" value="Transcribed_RNA"/>
</dbReference>
<feature type="compositionally biased region" description="Polar residues" evidence="7">
    <location>
        <begin position="406"/>
        <end position="416"/>
    </location>
</feature>
<dbReference type="PROSITE" id="PS50011">
    <property type="entry name" value="PROTEIN_KINASE_DOM"/>
    <property type="match status" value="1"/>
</dbReference>
<dbReference type="GO" id="GO:0005737">
    <property type="term" value="C:cytoplasm"/>
    <property type="evidence" value="ECO:0007669"/>
    <property type="project" value="TreeGrafter"/>
</dbReference>
<protein>
    <recommendedName>
        <fullName evidence="8">Protein kinase domain-containing protein</fullName>
    </recommendedName>
</protein>
<dbReference type="PANTHER" id="PTHR11042:SF185">
    <property type="entry name" value="WEE1-LIKE PROTEIN KINASE"/>
    <property type="match status" value="1"/>
</dbReference>
<dbReference type="InterPro" id="IPR011009">
    <property type="entry name" value="Kinase-like_dom_sf"/>
</dbReference>
<feature type="region of interest" description="Disordered" evidence="7">
    <location>
        <begin position="394"/>
        <end position="426"/>
    </location>
</feature>
<accession>A0A6B2L303</accession>
<dbReference type="SMART" id="SM00220">
    <property type="entry name" value="S_TKc"/>
    <property type="match status" value="1"/>
</dbReference>
<dbReference type="Gene3D" id="1.10.510.10">
    <property type="entry name" value="Transferase(Phosphotransferase) domain 1"/>
    <property type="match status" value="1"/>
</dbReference>